<protein>
    <submittedName>
        <fullName evidence="2">Uncharacterized protein</fullName>
    </submittedName>
</protein>
<dbReference type="AlphaFoldDB" id="A0A7W0HQS9"/>
<proteinExistence type="predicted"/>
<name>A0A7W0HQS9_9ACTN</name>
<sequence length="46" mass="5585">MTLEWRGSVRRRVPYVEWRSLRGCPAGRHDDAEKDETWEKKRTPRS</sequence>
<evidence type="ECO:0000313" key="3">
    <source>
        <dbReference type="Proteomes" id="UP000530928"/>
    </source>
</evidence>
<dbReference type="RefSeq" id="WP_181610983.1">
    <property type="nucleotide sequence ID" value="NZ_BAABAM010000002.1"/>
</dbReference>
<organism evidence="2 3">
    <name type="scientific">Nonomuraea soli</name>
    <dbReference type="NCBI Taxonomy" id="1032476"/>
    <lineage>
        <taxon>Bacteria</taxon>
        <taxon>Bacillati</taxon>
        <taxon>Actinomycetota</taxon>
        <taxon>Actinomycetes</taxon>
        <taxon>Streptosporangiales</taxon>
        <taxon>Streptosporangiaceae</taxon>
        <taxon>Nonomuraea</taxon>
    </lineage>
</organism>
<dbReference type="EMBL" id="JACDUR010000003">
    <property type="protein sequence ID" value="MBA2892283.1"/>
    <property type="molecule type" value="Genomic_DNA"/>
</dbReference>
<comment type="caution">
    <text evidence="2">The sequence shown here is derived from an EMBL/GenBank/DDBJ whole genome shotgun (WGS) entry which is preliminary data.</text>
</comment>
<evidence type="ECO:0000313" key="2">
    <source>
        <dbReference type="EMBL" id="MBA2892283.1"/>
    </source>
</evidence>
<feature type="region of interest" description="Disordered" evidence="1">
    <location>
        <begin position="23"/>
        <end position="46"/>
    </location>
</feature>
<dbReference type="Proteomes" id="UP000530928">
    <property type="component" value="Unassembled WGS sequence"/>
</dbReference>
<keyword evidence="3" id="KW-1185">Reference proteome</keyword>
<gene>
    <name evidence="2" type="ORF">HNR30_003624</name>
</gene>
<evidence type="ECO:0000256" key="1">
    <source>
        <dbReference type="SAM" id="MobiDB-lite"/>
    </source>
</evidence>
<feature type="compositionally biased region" description="Basic and acidic residues" evidence="1">
    <location>
        <begin position="27"/>
        <end position="46"/>
    </location>
</feature>
<reference evidence="2 3" key="1">
    <citation type="submission" date="2020-07" db="EMBL/GenBank/DDBJ databases">
        <title>Genomic Encyclopedia of Type Strains, Phase IV (KMG-IV): sequencing the most valuable type-strain genomes for metagenomic binning, comparative biology and taxonomic classification.</title>
        <authorList>
            <person name="Goeker M."/>
        </authorList>
    </citation>
    <scope>NUCLEOTIDE SEQUENCE [LARGE SCALE GENOMIC DNA]</scope>
    <source>
        <strain evidence="2 3">DSM 45533</strain>
    </source>
</reference>
<accession>A0A7W0HQS9</accession>